<dbReference type="SMART" id="SM00452">
    <property type="entry name" value="STI"/>
    <property type="match status" value="1"/>
</dbReference>
<dbReference type="SUPFAM" id="SSF50386">
    <property type="entry name" value="STI-like"/>
    <property type="match status" value="1"/>
</dbReference>
<dbReference type="PANTHER" id="PTHR33107">
    <property type="entry name" value="KUNITZ TRYPSIN INHIBITOR 2"/>
    <property type="match status" value="1"/>
</dbReference>
<keyword evidence="4" id="KW-1185">Reference proteome</keyword>
<comment type="similarity">
    <text evidence="1">Belongs to the protease inhibitor I3 (leguminous Kunitz-type inhibitor) family.</text>
</comment>
<dbReference type="Gene3D" id="2.80.10.50">
    <property type="match status" value="1"/>
</dbReference>
<dbReference type="GO" id="GO:0030414">
    <property type="term" value="F:peptidase inhibitor activity"/>
    <property type="evidence" value="ECO:0007669"/>
    <property type="project" value="UniProtKB-KW"/>
</dbReference>
<evidence type="ECO:0000256" key="1">
    <source>
        <dbReference type="ARBA" id="ARBA00005440"/>
    </source>
</evidence>
<comment type="caution">
    <text evidence="3">The sequence shown here is derived from an EMBL/GenBank/DDBJ whole genome shotgun (WGS) entry which is preliminary data.</text>
</comment>
<gene>
    <name evidence="3" type="ORF">AABB24_026594</name>
</gene>
<dbReference type="EMBL" id="JBJKTR010000015">
    <property type="protein sequence ID" value="KAL3342642.1"/>
    <property type="molecule type" value="Genomic_DNA"/>
</dbReference>
<proteinExistence type="inferred from homology"/>
<evidence type="ECO:0000256" key="2">
    <source>
        <dbReference type="ARBA" id="ARBA00022690"/>
    </source>
</evidence>
<evidence type="ECO:0000313" key="4">
    <source>
        <dbReference type="Proteomes" id="UP001627284"/>
    </source>
</evidence>
<accession>A0ABD2SFR1</accession>
<dbReference type="AlphaFoldDB" id="A0ABD2SFR1"/>
<dbReference type="PANTHER" id="PTHR33107:SF61">
    <property type="entry name" value="KUNITZ-TYPE PROTEASE INHIBITOR"/>
    <property type="match status" value="1"/>
</dbReference>
<keyword evidence="2" id="KW-0646">Protease inhibitor</keyword>
<dbReference type="Proteomes" id="UP001627284">
    <property type="component" value="Unassembled WGS sequence"/>
</dbReference>
<sequence length="242" mass="26858">ITSLYKIEGFINKSQVKVSNMTKCLLFLLSLCLLALVVFSSTSPCQNPRNSNRQVLDTLGRGVNPRSNYRIASSLGGVLSGHVYLGHIPNSGASCPDGIFKHNSNGQRGTPLRFIEHACRGQPPRIYENQDINIQFVGSRNCDNFINWKVGEYNATLEASLFGTNGGTIGRADSSWFKIVRAERGYHLVNCPGPFVCPNCPLNQCRVVWVVVIDGRRRLALARRQTPTQGLRFPLSVYFVRA</sequence>
<dbReference type="CDD" id="cd23372">
    <property type="entry name" value="beta-trefoil_STI_CPI-like"/>
    <property type="match status" value="1"/>
</dbReference>
<feature type="non-terminal residue" evidence="3">
    <location>
        <position position="1"/>
    </location>
</feature>
<organism evidence="3 4">
    <name type="scientific">Solanum stoloniferum</name>
    <dbReference type="NCBI Taxonomy" id="62892"/>
    <lineage>
        <taxon>Eukaryota</taxon>
        <taxon>Viridiplantae</taxon>
        <taxon>Streptophyta</taxon>
        <taxon>Embryophyta</taxon>
        <taxon>Tracheophyta</taxon>
        <taxon>Spermatophyta</taxon>
        <taxon>Magnoliopsida</taxon>
        <taxon>eudicotyledons</taxon>
        <taxon>Gunneridae</taxon>
        <taxon>Pentapetalae</taxon>
        <taxon>asterids</taxon>
        <taxon>lamiids</taxon>
        <taxon>Solanales</taxon>
        <taxon>Solanaceae</taxon>
        <taxon>Solanoideae</taxon>
        <taxon>Solaneae</taxon>
        <taxon>Solanum</taxon>
    </lineage>
</organism>
<protein>
    <submittedName>
        <fullName evidence="3">Uncharacterized protein</fullName>
    </submittedName>
</protein>
<dbReference type="Pfam" id="PF00197">
    <property type="entry name" value="Kunitz_legume"/>
    <property type="match status" value="1"/>
</dbReference>
<dbReference type="InterPro" id="IPR002160">
    <property type="entry name" value="Prot_inh_Kunz-lg"/>
</dbReference>
<name>A0ABD2SFR1_9SOLN</name>
<reference evidence="3 4" key="1">
    <citation type="submission" date="2024-05" db="EMBL/GenBank/DDBJ databases">
        <title>De novo assembly of an allotetraploid wild potato.</title>
        <authorList>
            <person name="Hosaka A.J."/>
        </authorList>
    </citation>
    <scope>NUCLEOTIDE SEQUENCE [LARGE SCALE GENOMIC DNA]</scope>
    <source>
        <tissue evidence="3">Young leaves</tissue>
    </source>
</reference>
<evidence type="ECO:0000313" key="3">
    <source>
        <dbReference type="EMBL" id="KAL3342642.1"/>
    </source>
</evidence>
<dbReference type="InterPro" id="IPR011065">
    <property type="entry name" value="Kunitz_inhibitor_STI-like_sf"/>
</dbReference>